<dbReference type="RefSeq" id="WP_014556864.1">
    <property type="nucleotide sequence ID" value="NC_017459.1"/>
</dbReference>
<feature type="transmembrane region" description="Helical" evidence="1">
    <location>
        <begin position="12"/>
        <end position="31"/>
    </location>
</feature>
<dbReference type="GeneID" id="12448622"/>
<evidence type="ECO:0000313" key="3">
    <source>
        <dbReference type="Proteomes" id="UP000007954"/>
    </source>
</evidence>
<feature type="transmembrane region" description="Helical" evidence="1">
    <location>
        <begin position="209"/>
        <end position="233"/>
    </location>
</feature>
<feature type="transmembrane region" description="Helical" evidence="1">
    <location>
        <begin position="43"/>
        <end position="64"/>
    </location>
</feature>
<gene>
    <name evidence="2" type="ordered locus">Hqrw_3766</name>
</gene>
<proteinExistence type="predicted"/>
<evidence type="ECO:0000313" key="2">
    <source>
        <dbReference type="EMBL" id="CCC41503.1"/>
    </source>
</evidence>
<keyword evidence="1" id="KW-0472">Membrane</keyword>
<dbReference type="InterPro" id="IPR002749">
    <property type="entry name" value="DUF63"/>
</dbReference>
<feature type="transmembrane region" description="Helical" evidence="1">
    <location>
        <begin position="104"/>
        <end position="124"/>
    </location>
</feature>
<dbReference type="KEGG" id="hwc:Hqrw_3766"/>
<dbReference type="PANTHER" id="PTHR40700:SF1">
    <property type="entry name" value="DUF63 DOMAIN-CONTAINING PROTEIN"/>
    <property type="match status" value="1"/>
</dbReference>
<dbReference type="Pfam" id="PF01889">
    <property type="entry name" value="DUF63"/>
    <property type="match status" value="1"/>
</dbReference>
<dbReference type="PANTHER" id="PTHR40700">
    <property type="entry name" value="HYPOTHETICAL MEMBRANE PROTEIN, CONSERVED, DUF63 FAMILY"/>
    <property type="match status" value="1"/>
</dbReference>
<dbReference type="EMBL" id="FR746099">
    <property type="protein sequence ID" value="CCC41503.1"/>
    <property type="molecule type" value="Genomic_DNA"/>
</dbReference>
<dbReference type="AlphaFoldDB" id="G0LN33"/>
<sequence length="269" mass="27569">MVIFPDGFALPAIPYLLTIIFASGVVAYAAIRQRPTVTSSRVLALAPWMALGAALHVQYVLNALPPAIRPLAGTPAVYAIVTIAAIGTWVSLDLLVTSAYIAQILAGVGAVAALIAIAGVIAINPTSLRVTVSIIGIGVSVILSGGVWVMLTRIVPKTQLTAPMGTFAVFGHTLDGVSTTIGIDLLGFGERTPLSALIIEFASGLPTDAIIGSGWLFVVVKLLIASVVVWVFADIADTAPAQSNILLAIISAVGFGPGVHNLLLFSVAG</sequence>
<evidence type="ECO:0000256" key="1">
    <source>
        <dbReference type="SAM" id="Phobius"/>
    </source>
</evidence>
<name>G0LN33_HALWC</name>
<feature type="transmembrane region" description="Helical" evidence="1">
    <location>
        <begin position="76"/>
        <end position="97"/>
    </location>
</feature>
<reference evidence="2 3" key="1">
    <citation type="journal article" date="2011" name="PLoS ONE">
        <title>Haloquadratum walsbyi: limited diversity in a global pond.</title>
        <authorList>
            <person name="Dyall-Smith M."/>
            <person name="Pfeiffer F."/>
            <person name="Klee K."/>
            <person name="Palm P."/>
            <person name="Gross K."/>
            <person name="Schuster S.C."/>
            <person name="Rampp M."/>
            <person name="Oesterhelt D."/>
        </authorList>
    </citation>
    <scope>NUCLEOTIDE SEQUENCE [LARGE SCALE GENOMIC DNA]</scope>
    <source>
        <strain evidence="3">DSM 16854 / JCM 12705 / C23</strain>
    </source>
</reference>
<protein>
    <submittedName>
        <fullName evidence="2">DUF63 family protein</fullName>
    </submittedName>
</protein>
<dbReference type="Proteomes" id="UP000007954">
    <property type="component" value="Chromosome"/>
</dbReference>
<dbReference type="OrthoDB" id="308209at2157"/>
<accession>G0LN33</accession>
<keyword evidence="1" id="KW-1133">Transmembrane helix</keyword>
<feature type="transmembrane region" description="Helical" evidence="1">
    <location>
        <begin position="245"/>
        <end position="268"/>
    </location>
</feature>
<keyword evidence="1" id="KW-0812">Transmembrane</keyword>
<organism evidence="2 3">
    <name type="scientific">Haloquadratum walsbyi (strain DSM 16854 / JCM 12705 / C23)</name>
    <dbReference type="NCBI Taxonomy" id="768065"/>
    <lineage>
        <taxon>Archaea</taxon>
        <taxon>Methanobacteriati</taxon>
        <taxon>Methanobacteriota</taxon>
        <taxon>Stenosarchaea group</taxon>
        <taxon>Halobacteria</taxon>
        <taxon>Halobacteriales</taxon>
        <taxon>Haloferacaceae</taxon>
        <taxon>Haloquadratum</taxon>
    </lineage>
</organism>
<dbReference type="HOGENOM" id="CLU_1028982_0_0_2"/>
<feature type="transmembrane region" description="Helical" evidence="1">
    <location>
        <begin position="130"/>
        <end position="155"/>
    </location>
</feature>